<dbReference type="Proteomes" id="UP000034617">
    <property type="component" value="Unassembled WGS sequence"/>
</dbReference>
<keyword evidence="1" id="KW-1133">Transmembrane helix</keyword>
<dbReference type="AlphaFoldDB" id="A0A0G1J3X8"/>
<reference evidence="2 3" key="1">
    <citation type="journal article" date="2015" name="Nature">
        <title>rRNA introns, odd ribosomes, and small enigmatic genomes across a large radiation of phyla.</title>
        <authorList>
            <person name="Brown C.T."/>
            <person name="Hug L.A."/>
            <person name="Thomas B.C."/>
            <person name="Sharon I."/>
            <person name="Castelle C.J."/>
            <person name="Singh A."/>
            <person name="Wilkins M.J."/>
            <person name="Williams K.H."/>
            <person name="Banfield J.F."/>
        </authorList>
    </citation>
    <scope>NUCLEOTIDE SEQUENCE [LARGE SCALE GENOMIC DNA]</scope>
</reference>
<feature type="transmembrane region" description="Helical" evidence="1">
    <location>
        <begin position="109"/>
        <end position="127"/>
    </location>
</feature>
<accession>A0A0G1J3X8</accession>
<keyword evidence="1" id="KW-0472">Membrane</keyword>
<feature type="transmembrane region" description="Helical" evidence="1">
    <location>
        <begin position="300"/>
        <end position="323"/>
    </location>
</feature>
<comment type="caution">
    <text evidence="2">The sequence shown here is derived from an EMBL/GenBank/DDBJ whole genome shotgun (WGS) entry which is preliminary data.</text>
</comment>
<evidence type="ECO:0000313" key="3">
    <source>
        <dbReference type="Proteomes" id="UP000034617"/>
    </source>
</evidence>
<feature type="transmembrane region" description="Helical" evidence="1">
    <location>
        <begin position="12"/>
        <end position="30"/>
    </location>
</feature>
<sequence>MYYMEKKQIPWVPIFLFSTIFIGFISRLYLSLTLPIWHDEAYSIWASTTPFFRIITGFTDPVHTPGYYLLLKVWSFVSMHLFWMRLNTLLFFLLNTLILYQLGRKIRNATYGSLLVFFYIFSGYFLLFDWNVRMYTFIDTCILLSLFFLLKKQYILFGLINIVGLYSDYAFLWYFLPLGCIYVFYSFIKNDKEKYIPLKIIVVDTILFILLYPNMILFYQRGIEGIRWMEPYWNPAFFIPYFLGSHDVIPMTVVLWILFIIGGYQVFVKKCPFTIRLILLSAVISLAGTLLSVLTPFKLFHIRSLQIVPLGFIFCFSECAMNIRTLWKKIILIFILILFIGNYFTHAYLLPIQPGKYIISFFPWKSVIKNLTYENGTTFNILAHNLPITYLLRWGLMYSLNGNEVLFSKKYAYKEIQSYTELTPNCAFVYRGLIDIFSCPSHYSSIGRY</sequence>
<feature type="transmembrane region" description="Helical" evidence="1">
    <location>
        <begin position="82"/>
        <end position="103"/>
    </location>
</feature>
<feature type="transmembrane region" description="Helical" evidence="1">
    <location>
        <begin position="239"/>
        <end position="261"/>
    </location>
</feature>
<gene>
    <name evidence="2" type="ORF">UW22_C0007G0010</name>
</gene>
<evidence type="ECO:0000313" key="2">
    <source>
        <dbReference type="EMBL" id="KKT38707.1"/>
    </source>
</evidence>
<dbReference type="EMBL" id="LCHM01000007">
    <property type="protein sequence ID" value="KKT38707.1"/>
    <property type="molecule type" value="Genomic_DNA"/>
</dbReference>
<feature type="transmembrane region" description="Helical" evidence="1">
    <location>
        <begin position="200"/>
        <end position="219"/>
    </location>
</feature>
<name>A0A0G1J3X8_9BACT</name>
<feature type="transmembrane region" description="Helical" evidence="1">
    <location>
        <begin position="273"/>
        <end position="294"/>
    </location>
</feature>
<protein>
    <recommendedName>
        <fullName evidence="4">Glycosyltransferase RgtA/B/C/D-like domain-containing protein</fullName>
    </recommendedName>
</protein>
<proteinExistence type="predicted"/>
<keyword evidence="1" id="KW-0812">Transmembrane</keyword>
<organism evidence="2 3">
    <name type="scientific">Candidatus Gottesmanbacteria bacterium GW2011_GWB1_44_11c</name>
    <dbReference type="NCBI Taxonomy" id="1618447"/>
    <lineage>
        <taxon>Bacteria</taxon>
        <taxon>Candidatus Gottesmaniibacteriota</taxon>
    </lineage>
</organism>
<feature type="transmembrane region" description="Helical" evidence="1">
    <location>
        <begin position="330"/>
        <end position="350"/>
    </location>
</feature>
<evidence type="ECO:0008006" key="4">
    <source>
        <dbReference type="Google" id="ProtNLM"/>
    </source>
</evidence>
<evidence type="ECO:0000256" key="1">
    <source>
        <dbReference type="SAM" id="Phobius"/>
    </source>
</evidence>